<proteinExistence type="predicted"/>
<dbReference type="SMART" id="SM00028">
    <property type="entry name" value="TPR"/>
    <property type="match status" value="2"/>
</dbReference>
<keyword evidence="2" id="KW-0472">Membrane</keyword>
<dbReference type="SUPFAM" id="SSF48452">
    <property type="entry name" value="TPR-like"/>
    <property type="match status" value="1"/>
</dbReference>
<dbReference type="EMBL" id="LK052900">
    <property type="protein sequence ID" value="CDR44765.1"/>
    <property type="molecule type" value="Genomic_DNA"/>
</dbReference>
<dbReference type="PhylomeDB" id="A0A061B498"/>
<dbReference type="InterPro" id="IPR019734">
    <property type="entry name" value="TPR_rpt"/>
</dbReference>
<dbReference type="VEuPathDB" id="FungiDB:BON22_1746"/>
<gene>
    <name evidence="3" type="ORF">CYFA0S_15e02608g</name>
</gene>
<keyword evidence="1" id="KW-0802">TPR repeat</keyword>
<sequence length="386" mass="44146">MFRPGVSILRRCLIRPTRIATQTRHISKIEVSNPVGIFFLRQSRSVLKAILWFYGSAAVIGITGYFGSKWYIDKYQLMAKEWPIEAKVAGRAGVYFQEISENDHNAELALIYALKSIGEEEGLKIESEDNKKFQLLNLEQLEKKSKKWKAMYIDLVTRLALCKAELGDLDNAWKLCHYSINLPMDLGSRELKSKALRLAARLDRQKGELKRSESYLLDAVRFNELHETGIVFQDSGSYLLDKESKCTPELFESLLELGVTYTQLQEYTKSLEIFLNLLQVSESNETDIRHSNQALLKNYVGEILYKKGLTKKAIEWCRAAFKESHTFAVSDVKSAYITKQSLRNLVALYKKTGDDDLAQEAQTTLDNIVVPLSNISSTFLLEKLFR</sequence>
<evidence type="ECO:0000256" key="1">
    <source>
        <dbReference type="PROSITE-ProRule" id="PRU00339"/>
    </source>
</evidence>
<dbReference type="OrthoDB" id="3979671at2759"/>
<evidence type="ECO:0000313" key="3">
    <source>
        <dbReference type="EMBL" id="CDR44765.1"/>
    </source>
</evidence>
<dbReference type="PROSITE" id="PS50005">
    <property type="entry name" value="TPR"/>
    <property type="match status" value="1"/>
</dbReference>
<feature type="repeat" description="TPR" evidence="1">
    <location>
        <begin position="251"/>
        <end position="284"/>
    </location>
</feature>
<dbReference type="Gene3D" id="1.25.40.10">
    <property type="entry name" value="Tetratricopeptide repeat domain"/>
    <property type="match status" value="1"/>
</dbReference>
<name>A0A061B498_CYBFA</name>
<feature type="transmembrane region" description="Helical" evidence="2">
    <location>
        <begin position="49"/>
        <end position="68"/>
    </location>
</feature>
<keyword evidence="2" id="KW-0812">Transmembrane</keyword>
<accession>A0A061B498</accession>
<dbReference type="InterPro" id="IPR011990">
    <property type="entry name" value="TPR-like_helical_dom_sf"/>
</dbReference>
<evidence type="ECO:0000256" key="2">
    <source>
        <dbReference type="SAM" id="Phobius"/>
    </source>
</evidence>
<protein>
    <submittedName>
        <fullName evidence="3">CYFA0S15e02608g1_1</fullName>
    </submittedName>
</protein>
<dbReference type="AlphaFoldDB" id="A0A061B498"/>
<reference evidence="3" key="1">
    <citation type="journal article" date="2014" name="Genome Announc.">
        <title>Genome sequence of the yeast Cyberlindnera fabianii (Hansenula fabianii).</title>
        <authorList>
            <person name="Freel K.C."/>
            <person name="Sarilar V."/>
            <person name="Neuveglise C."/>
            <person name="Devillers H."/>
            <person name="Friedrich A."/>
            <person name="Schacherer J."/>
        </authorList>
    </citation>
    <scope>NUCLEOTIDE SEQUENCE</scope>
    <source>
        <strain evidence="3">YJS4271</strain>
    </source>
</reference>
<organism evidence="3">
    <name type="scientific">Cyberlindnera fabianii</name>
    <name type="common">Yeast</name>
    <name type="synonym">Hansenula fabianii</name>
    <dbReference type="NCBI Taxonomy" id="36022"/>
    <lineage>
        <taxon>Eukaryota</taxon>
        <taxon>Fungi</taxon>
        <taxon>Dikarya</taxon>
        <taxon>Ascomycota</taxon>
        <taxon>Saccharomycotina</taxon>
        <taxon>Saccharomycetes</taxon>
        <taxon>Phaffomycetales</taxon>
        <taxon>Phaffomycetaceae</taxon>
        <taxon>Cyberlindnera</taxon>
    </lineage>
</organism>
<keyword evidence="2" id="KW-1133">Transmembrane helix</keyword>